<evidence type="ECO:0000313" key="3">
    <source>
        <dbReference type="EMBL" id="NHF61169.1"/>
    </source>
</evidence>
<dbReference type="SUPFAM" id="SSF48452">
    <property type="entry name" value="TPR-like"/>
    <property type="match status" value="1"/>
</dbReference>
<evidence type="ECO:0000259" key="2">
    <source>
        <dbReference type="Pfam" id="PF00144"/>
    </source>
</evidence>
<dbReference type="SUPFAM" id="SSF56601">
    <property type="entry name" value="beta-lactamase/transpeptidase-like"/>
    <property type="match status" value="1"/>
</dbReference>
<accession>A0A967AVJ1</accession>
<keyword evidence="1" id="KW-0802">TPR repeat</keyword>
<dbReference type="PROSITE" id="PS51257">
    <property type="entry name" value="PROKAR_LIPOPROTEIN"/>
    <property type="match status" value="1"/>
</dbReference>
<evidence type="ECO:0000313" key="4">
    <source>
        <dbReference type="Proteomes" id="UP000707206"/>
    </source>
</evidence>
<dbReference type="Pfam" id="PF13181">
    <property type="entry name" value="TPR_8"/>
    <property type="match status" value="1"/>
</dbReference>
<protein>
    <submittedName>
        <fullName evidence="3">Serine hydrolase</fullName>
    </submittedName>
</protein>
<dbReference type="PANTHER" id="PTHR46825">
    <property type="entry name" value="D-ALANYL-D-ALANINE-CARBOXYPEPTIDASE/ENDOPEPTIDASE AMPH"/>
    <property type="match status" value="1"/>
</dbReference>
<comment type="caution">
    <text evidence="3">The sequence shown here is derived from an EMBL/GenBank/DDBJ whole genome shotgun (WGS) entry which is preliminary data.</text>
</comment>
<dbReference type="PROSITE" id="PS50005">
    <property type="entry name" value="TPR"/>
    <property type="match status" value="1"/>
</dbReference>
<dbReference type="PANTHER" id="PTHR46825:SF12">
    <property type="entry name" value="PENICILLIN-BINDING PROTEIN 4"/>
    <property type="match status" value="1"/>
</dbReference>
<dbReference type="GO" id="GO:0016787">
    <property type="term" value="F:hydrolase activity"/>
    <property type="evidence" value="ECO:0007669"/>
    <property type="project" value="UniProtKB-KW"/>
</dbReference>
<organism evidence="3 4">
    <name type="scientific">Pelagihabitans pacificus</name>
    <dbReference type="NCBI Taxonomy" id="2696054"/>
    <lineage>
        <taxon>Bacteria</taxon>
        <taxon>Pseudomonadati</taxon>
        <taxon>Bacteroidota</taxon>
        <taxon>Flavobacteriia</taxon>
        <taxon>Flavobacteriales</taxon>
        <taxon>Flavobacteriaceae</taxon>
        <taxon>Pelagihabitans</taxon>
    </lineage>
</organism>
<keyword evidence="4" id="KW-1185">Reference proteome</keyword>
<reference evidence="3" key="1">
    <citation type="submission" date="2019-07" db="EMBL/GenBank/DDBJ databases">
        <authorList>
            <person name="De-Chao Zhang Q."/>
        </authorList>
    </citation>
    <scope>NUCLEOTIDE SEQUENCE</scope>
    <source>
        <strain evidence="3">TP-CH-4</strain>
    </source>
</reference>
<keyword evidence="3" id="KW-0378">Hydrolase</keyword>
<proteinExistence type="predicted"/>
<dbReference type="Gene3D" id="1.25.40.10">
    <property type="entry name" value="Tetratricopeptide repeat domain"/>
    <property type="match status" value="1"/>
</dbReference>
<dbReference type="Gene3D" id="3.40.710.10">
    <property type="entry name" value="DD-peptidase/beta-lactamase superfamily"/>
    <property type="match status" value="1"/>
</dbReference>
<dbReference type="InterPro" id="IPR001466">
    <property type="entry name" value="Beta-lactam-related"/>
</dbReference>
<name>A0A967AVJ1_9FLAO</name>
<dbReference type="InterPro" id="IPR019734">
    <property type="entry name" value="TPR_rpt"/>
</dbReference>
<feature type="repeat" description="TPR" evidence="1">
    <location>
        <begin position="556"/>
        <end position="589"/>
    </location>
</feature>
<dbReference type="InterPro" id="IPR011990">
    <property type="entry name" value="TPR-like_helical_dom_sf"/>
</dbReference>
<dbReference type="AlphaFoldDB" id="A0A967AVJ1"/>
<feature type="domain" description="Beta-lactamase-related" evidence="2">
    <location>
        <begin position="51"/>
        <end position="372"/>
    </location>
</feature>
<reference evidence="3" key="2">
    <citation type="submission" date="2020-03" db="EMBL/GenBank/DDBJ databases">
        <title>Flavobacteriaceae bacterium strain TP-CH-4, a member of the family Flavobacteriaceae isolated from a deep-sea seamount.</title>
        <authorList>
            <person name="Zhang D.-C."/>
        </authorList>
    </citation>
    <scope>NUCLEOTIDE SEQUENCE</scope>
    <source>
        <strain evidence="3">TP-CH-4</strain>
    </source>
</reference>
<dbReference type="Proteomes" id="UP000707206">
    <property type="component" value="Unassembled WGS sequence"/>
</dbReference>
<dbReference type="Pfam" id="PF00144">
    <property type="entry name" value="Beta-lactamase"/>
    <property type="match status" value="1"/>
</dbReference>
<sequence length="605" mass="67031">MKRTLCLLLTIALLQSCKEAPKPDVVDETIKKVETSLVPPVYIEGDDTWTLEERMAHYGVPGVSIAVINDGEIHWTKTYGVVDKVSKVPVTKETLFQAGSISKPVAAYGALKLVEQDQLDLDSDINTFLKSWKLPENEFTKEKKVALKHLLSHTGGLTVHGFLGYSPDLPVPTLEQVLNGIPPANSGAILVDKVPEESFRYSGGGYTIMQQMMIDVSGKSFPSLMDELVLQPLGMNHSTYDQPLESPQLEKAATGYLPDGSMTKGKRHTYPEMAAAGLWTTSEDLAKFAVDLQKTLKGSSTKVLSQNMGTNMLTPFVEDFIGLGIFINKKKDAVYFGHGGWDEGFSSDLVAHKNKGYGVVVLTNSNHPEFISELIRSVALTYEWEDYVPTYGRIAMDTVALSTISGRYRVDGNWLVEVFQKEGVLYGKEVGGKASELVQVSDSTYARRENDRLIQFKPNPETNGLDMLVRNPNTGKVQTTFTQLKQNEKLPIEWLVAGDFEQALVAYQALVKADPTDPTILEGNLNGLGYRFLYGDNMKLAQDVFKVNTRLYPESSNVYDSYAEACMQLGETDLAIENYKKSLSLDPENKNAEEKIAELEKLKTS</sequence>
<dbReference type="EMBL" id="VIKU02000006">
    <property type="protein sequence ID" value="NHF61169.1"/>
    <property type="molecule type" value="Genomic_DNA"/>
</dbReference>
<gene>
    <name evidence="3" type="ORF">FK220_017585</name>
</gene>
<dbReference type="InterPro" id="IPR050491">
    <property type="entry name" value="AmpC-like"/>
</dbReference>
<dbReference type="InterPro" id="IPR012338">
    <property type="entry name" value="Beta-lactam/transpept-like"/>
</dbReference>
<evidence type="ECO:0000256" key="1">
    <source>
        <dbReference type="PROSITE-ProRule" id="PRU00339"/>
    </source>
</evidence>
<dbReference type="RefSeq" id="WP_152575669.1">
    <property type="nucleotide sequence ID" value="NZ_VIKU02000006.1"/>
</dbReference>